<evidence type="ECO:0000313" key="8">
    <source>
        <dbReference type="EMBL" id="APG04204.1"/>
    </source>
</evidence>
<dbReference type="KEGG" id="lrz:BJI69_10030"/>
<dbReference type="CDD" id="cd01428">
    <property type="entry name" value="ADK"/>
    <property type="match status" value="1"/>
</dbReference>
<dbReference type="InterPro" id="IPR027417">
    <property type="entry name" value="P-loop_NTPase"/>
</dbReference>
<dbReference type="InterPro" id="IPR000850">
    <property type="entry name" value="Adenylat/UMP-CMP_kin"/>
</dbReference>
<comment type="caution">
    <text evidence="5">Lacks conserved residue(s) required for the propagation of feature annotation.</text>
</comment>
<feature type="binding site" evidence="5">
    <location>
        <position position="92"/>
    </location>
    <ligand>
        <name>AMP</name>
        <dbReference type="ChEBI" id="CHEBI:456215"/>
    </ligand>
</feature>
<sequence length="194" mass="20833">MRLVLFGAPGSGKGTQATRLKERLGVPHISTGDLLRAEIKEGTELGLKAKGLMDQGILLSDDIMLGIIEHRLSQADARPGFILDGYPRNLAQAAALDDVLARIGQPLDVVVKLDVPDQAIVGRCEVRFEKEGRPDDNPDTVKKRLGIYAEQTAPVASFYEQRGKLQVVDGVGELDDVTQRVLDVLPGGVQAASA</sequence>
<organism evidence="8 9">
    <name type="scientific">Luteibacter rhizovicinus DSM 16549</name>
    <dbReference type="NCBI Taxonomy" id="1440763"/>
    <lineage>
        <taxon>Bacteria</taxon>
        <taxon>Pseudomonadati</taxon>
        <taxon>Pseudomonadota</taxon>
        <taxon>Gammaproteobacteria</taxon>
        <taxon>Lysobacterales</taxon>
        <taxon>Rhodanobacteraceae</taxon>
        <taxon>Luteibacter</taxon>
    </lineage>
</organism>
<feature type="binding site" evidence="5">
    <location>
        <position position="144"/>
    </location>
    <ligand>
        <name>AMP</name>
        <dbReference type="ChEBI" id="CHEBI:456215"/>
    </ligand>
</feature>
<comment type="function">
    <text evidence="5">Catalyzes the reversible transfer of the terminal phosphate group between ATP and AMP. Plays an important role in cellular energy homeostasis and in adenine nucleotide metabolism.</text>
</comment>
<dbReference type="EC" id="2.7.4.3" evidence="5 7"/>
<evidence type="ECO:0000256" key="4">
    <source>
        <dbReference type="ARBA" id="ARBA00022777"/>
    </source>
</evidence>
<feature type="binding site" evidence="5">
    <location>
        <begin position="57"/>
        <end position="59"/>
    </location>
    <ligand>
        <name>AMP</name>
        <dbReference type="ChEBI" id="CHEBI:456215"/>
    </ligand>
</feature>
<dbReference type="STRING" id="1440763.BJI69_10030"/>
<dbReference type="NCBIfam" id="NF011105">
    <property type="entry name" value="PRK14532.1"/>
    <property type="match status" value="1"/>
</dbReference>
<evidence type="ECO:0000313" key="9">
    <source>
        <dbReference type="Proteomes" id="UP000182987"/>
    </source>
</evidence>
<keyword evidence="2 5" id="KW-0545">Nucleotide biosynthesis</keyword>
<feature type="binding site" evidence="5">
    <location>
        <position position="172"/>
    </location>
    <ligand>
        <name>ATP</name>
        <dbReference type="ChEBI" id="CHEBI:30616"/>
    </ligand>
</feature>
<dbReference type="EMBL" id="CP017480">
    <property type="protein sequence ID" value="APG04204.1"/>
    <property type="molecule type" value="Genomic_DNA"/>
</dbReference>
<comment type="similarity">
    <text evidence="5 6">Belongs to the adenylate kinase family.</text>
</comment>
<keyword evidence="1 5" id="KW-0808">Transferase</keyword>
<feature type="binding site" evidence="5">
    <location>
        <position position="31"/>
    </location>
    <ligand>
        <name>AMP</name>
        <dbReference type="ChEBI" id="CHEBI:456215"/>
    </ligand>
</feature>
<name>A0A0G9GZM1_9GAMM</name>
<evidence type="ECO:0000256" key="5">
    <source>
        <dbReference type="HAMAP-Rule" id="MF_00235"/>
    </source>
</evidence>
<evidence type="ECO:0000256" key="3">
    <source>
        <dbReference type="ARBA" id="ARBA00022741"/>
    </source>
</evidence>
<comment type="pathway">
    <text evidence="5">Purine metabolism; AMP biosynthesis via salvage pathway; AMP from ADP: step 1/1.</text>
</comment>
<evidence type="ECO:0000256" key="6">
    <source>
        <dbReference type="RuleBase" id="RU003330"/>
    </source>
</evidence>
<accession>A0A0G9GZM1</accession>
<dbReference type="OrthoDB" id="9805030at2"/>
<keyword evidence="5" id="KW-0963">Cytoplasm</keyword>
<dbReference type="SUPFAM" id="SSF52540">
    <property type="entry name" value="P-loop containing nucleoside triphosphate hydrolases"/>
    <property type="match status" value="1"/>
</dbReference>
<comment type="subcellular location">
    <subcellularLocation>
        <location evidence="5 7">Cytoplasm</location>
    </subcellularLocation>
</comment>
<dbReference type="GO" id="GO:0005524">
    <property type="term" value="F:ATP binding"/>
    <property type="evidence" value="ECO:0007669"/>
    <property type="project" value="UniProtKB-UniRule"/>
</dbReference>
<feature type="binding site" evidence="5">
    <location>
        <begin position="10"/>
        <end position="15"/>
    </location>
    <ligand>
        <name>ATP</name>
        <dbReference type="ChEBI" id="CHEBI:30616"/>
    </ligand>
</feature>
<feature type="binding site" evidence="5">
    <location>
        <position position="133"/>
    </location>
    <ligand>
        <name>AMP</name>
        <dbReference type="ChEBI" id="CHEBI:456215"/>
    </ligand>
</feature>
<dbReference type="RefSeq" id="WP_046969531.1">
    <property type="nucleotide sequence ID" value="NZ_CP017480.1"/>
</dbReference>
<evidence type="ECO:0000256" key="2">
    <source>
        <dbReference type="ARBA" id="ARBA00022727"/>
    </source>
</evidence>
<feature type="binding site" evidence="5">
    <location>
        <position position="127"/>
    </location>
    <ligand>
        <name>ATP</name>
        <dbReference type="ChEBI" id="CHEBI:30616"/>
    </ligand>
</feature>
<keyword evidence="3 5" id="KW-0547">Nucleotide-binding</keyword>
<dbReference type="PROSITE" id="PS00113">
    <property type="entry name" value="ADENYLATE_KINASE"/>
    <property type="match status" value="1"/>
</dbReference>
<dbReference type="GO" id="GO:0005737">
    <property type="term" value="C:cytoplasm"/>
    <property type="evidence" value="ECO:0007669"/>
    <property type="project" value="UniProtKB-SubCell"/>
</dbReference>
<evidence type="ECO:0000256" key="1">
    <source>
        <dbReference type="ARBA" id="ARBA00022679"/>
    </source>
</evidence>
<dbReference type="GO" id="GO:0044209">
    <property type="term" value="P:AMP salvage"/>
    <property type="evidence" value="ECO:0007669"/>
    <property type="project" value="UniProtKB-UniRule"/>
</dbReference>
<comment type="domain">
    <text evidence="5">Consists of three domains, a large central CORE domain and two small peripheral domains, NMPbind and LID, which undergo movements during catalysis. The LID domain closes over the site of phosphoryl transfer upon ATP binding. Assembling and dissambling the active center during each catalytic cycle provides an effective means to prevent ATP hydrolysis.</text>
</comment>
<evidence type="ECO:0000256" key="7">
    <source>
        <dbReference type="RuleBase" id="RU003331"/>
    </source>
</evidence>
<proteinExistence type="inferred from homology"/>
<keyword evidence="5 7" id="KW-0067">ATP-binding</keyword>
<dbReference type="PANTHER" id="PTHR23359">
    <property type="entry name" value="NUCLEOTIDE KINASE"/>
    <property type="match status" value="1"/>
</dbReference>
<reference evidence="9" key="1">
    <citation type="submission" date="2016-09" db="EMBL/GenBank/DDBJ databases">
        <authorList>
            <person name="Lysoe E."/>
        </authorList>
    </citation>
    <scope>NUCLEOTIDE SEQUENCE [LARGE SCALE GENOMIC DNA]</scope>
    <source>
        <strain evidence="9">LJ96T</strain>
    </source>
</reference>
<dbReference type="PATRIC" id="fig|1440763.5.peg.4187"/>
<dbReference type="HAMAP" id="MF_00235">
    <property type="entry name" value="Adenylate_kinase_Adk"/>
    <property type="match status" value="1"/>
</dbReference>
<protein>
    <recommendedName>
        <fullName evidence="5 7">Adenylate kinase</fullName>
        <shortName evidence="5">AK</shortName>
        <ecNumber evidence="5 7">2.7.4.3</ecNumber>
    </recommendedName>
    <alternativeName>
        <fullName evidence="5">ATP-AMP transphosphorylase</fullName>
    </alternativeName>
    <alternativeName>
        <fullName evidence="5">ATP:AMP phosphotransferase</fullName>
    </alternativeName>
    <alternativeName>
        <fullName evidence="5">Adenylate monophosphate kinase</fullName>
    </alternativeName>
</protein>
<keyword evidence="4 5" id="KW-0418">Kinase</keyword>
<dbReference type="GO" id="GO:0004017">
    <property type="term" value="F:AMP kinase activity"/>
    <property type="evidence" value="ECO:0007669"/>
    <property type="project" value="UniProtKB-UniRule"/>
</dbReference>
<dbReference type="Proteomes" id="UP000182987">
    <property type="component" value="Chromosome"/>
</dbReference>
<feature type="binding site" evidence="5">
    <location>
        <begin position="85"/>
        <end position="88"/>
    </location>
    <ligand>
        <name>AMP</name>
        <dbReference type="ChEBI" id="CHEBI:456215"/>
    </ligand>
</feature>
<dbReference type="NCBIfam" id="NF011104">
    <property type="entry name" value="PRK14531.1"/>
    <property type="match status" value="1"/>
</dbReference>
<keyword evidence="9" id="KW-1185">Reference proteome</keyword>
<gene>
    <name evidence="5" type="primary">adk</name>
    <name evidence="8" type="ORF">BJI69_10030</name>
</gene>
<dbReference type="Gene3D" id="3.40.50.300">
    <property type="entry name" value="P-loop containing nucleotide triphosphate hydrolases"/>
    <property type="match status" value="1"/>
</dbReference>
<comment type="subunit">
    <text evidence="5 7">Monomer.</text>
</comment>
<dbReference type="UniPathway" id="UPA00588">
    <property type="reaction ID" value="UER00649"/>
</dbReference>
<dbReference type="InterPro" id="IPR033690">
    <property type="entry name" value="Adenylat_kinase_CS"/>
</dbReference>
<feature type="region of interest" description="NMP" evidence="5">
    <location>
        <begin position="30"/>
        <end position="59"/>
    </location>
</feature>
<dbReference type="PRINTS" id="PR00094">
    <property type="entry name" value="ADENYLTKNASE"/>
</dbReference>
<dbReference type="NCBIfam" id="NF011100">
    <property type="entry name" value="PRK14527.1"/>
    <property type="match status" value="1"/>
</dbReference>
<dbReference type="AlphaFoldDB" id="A0A0G9GZM1"/>
<comment type="catalytic activity">
    <reaction evidence="5 7">
        <text>AMP + ATP = 2 ADP</text>
        <dbReference type="Rhea" id="RHEA:12973"/>
        <dbReference type="ChEBI" id="CHEBI:30616"/>
        <dbReference type="ChEBI" id="CHEBI:456215"/>
        <dbReference type="ChEBI" id="CHEBI:456216"/>
        <dbReference type="EC" id="2.7.4.3"/>
    </reaction>
</comment>
<dbReference type="NCBIfam" id="NF001381">
    <property type="entry name" value="PRK00279.1-3"/>
    <property type="match status" value="1"/>
</dbReference>
<dbReference type="Pfam" id="PF00406">
    <property type="entry name" value="ADK"/>
    <property type="match status" value="1"/>
</dbReference>
<feature type="binding site" evidence="5">
    <location>
        <position position="36"/>
    </location>
    <ligand>
        <name>AMP</name>
        <dbReference type="ChEBI" id="CHEBI:456215"/>
    </ligand>
</feature>